<evidence type="ECO:0000313" key="2">
    <source>
        <dbReference type="Proteomes" id="UP000279259"/>
    </source>
</evidence>
<dbReference type="Gene3D" id="3.40.190.80">
    <property type="match status" value="1"/>
</dbReference>
<dbReference type="OrthoDB" id="10256725at2759"/>
<comment type="caution">
    <text evidence="1">The sequence shown here is derived from an EMBL/GenBank/DDBJ whole genome shotgun (WGS) entry which is preliminary data.</text>
</comment>
<reference evidence="1 2" key="1">
    <citation type="submission" date="2018-11" db="EMBL/GenBank/DDBJ databases">
        <title>Genome sequence of Saitozyma podzolica DSM 27192.</title>
        <authorList>
            <person name="Aliyu H."/>
            <person name="Gorte O."/>
            <person name="Ochsenreither K."/>
        </authorList>
    </citation>
    <scope>NUCLEOTIDE SEQUENCE [LARGE SCALE GENOMIC DNA]</scope>
    <source>
        <strain evidence="1 2">DSM 27192</strain>
    </source>
</reference>
<dbReference type="Proteomes" id="UP000279259">
    <property type="component" value="Unassembled WGS sequence"/>
</dbReference>
<protein>
    <submittedName>
        <fullName evidence="1">Uncharacterized protein</fullName>
    </submittedName>
</protein>
<proteinExistence type="predicted"/>
<dbReference type="EMBL" id="RSCD01000001">
    <property type="protein sequence ID" value="RSH95562.1"/>
    <property type="molecule type" value="Genomic_DNA"/>
</dbReference>
<gene>
    <name evidence="1" type="ORF">EHS25_000654</name>
</gene>
<dbReference type="AlphaFoldDB" id="A0A427YWT2"/>
<keyword evidence="2" id="KW-1185">Reference proteome</keyword>
<evidence type="ECO:0000313" key="1">
    <source>
        <dbReference type="EMBL" id="RSH95562.1"/>
    </source>
</evidence>
<sequence length="72" mass="8125">MLYEASPMSFLTSHATTDTQVIIGLVPKSRCLVFLGSKEDVKDLMKFDKGYMARRSGKPTALMRACWAYWAC</sequence>
<organism evidence="1 2">
    <name type="scientific">Saitozyma podzolica</name>
    <dbReference type="NCBI Taxonomy" id="1890683"/>
    <lineage>
        <taxon>Eukaryota</taxon>
        <taxon>Fungi</taxon>
        <taxon>Dikarya</taxon>
        <taxon>Basidiomycota</taxon>
        <taxon>Agaricomycotina</taxon>
        <taxon>Tremellomycetes</taxon>
        <taxon>Tremellales</taxon>
        <taxon>Trimorphomycetaceae</taxon>
        <taxon>Saitozyma</taxon>
    </lineage>
</organism>
<accession>A0A427YWT2</accession>
<name>A0A427YWT2_9TREE</name>